<evidence type="ECO:0000256" key="1">
    <source>
        <dbReference type="SAM" id="MobiDB-lite"/>
    </source>
</evidence>
<accession>A0ABQ2Z926</accession>
<dbReference type="Proteomes" id="UP000653308">
    <property type="component" value="Unassembled WGS sequence"/>
</dbReference>
<feature type="region of interest" description="Disordered" evidence="1">
    <location>
        <begin position="1"/>
        <end position="26"/>
    </location>
</feature>
<proteinExistence type="predicted"/>
<protein>
    <submittedName>
        <fullName evidence="2">Uncharacterized protein</fullName>
    </submittedName>
</protein>
<keyword evidence="3" id="KW-1185">Reference proteome</keyword>
<gene>
    <name evidence="2" type="ORF">GCM10010384_11780</name>
</gene>
<dbReference type="EMBL" id="BMWE01000002">
    <property type="protein sequence ID" value="GGY08638.1"/>
    <property type="molecule type" value="Genomic_DNA"/>
</dbReference>
<evidence type="ECO:0000313" key="2">
    <source>
        <dbReference type="EMBL" id="GGY08638.1"/>
    </source>
</evidence>
<organism evidence="2 3">
    <name type="scientific">Streptomyces djakartensis</name>
    <dbReference type="NCBI Taxonomy" id="68193"/>
    <lineage>
        <taxon>Bacteria</taxon>
        <taxon>Bacillati</taxon>
        <taxon>Actinomycetota</taxon>
        <taxon>Actinomycetes</taxon>
        <taxon>Kitasatosporales</taxon>
        <taxon>Streptomycetaceae</taxon>
        <taxon>Streptomyces</taxon>
    </lineage>
</organism>
<evidence type="ECO:0000313" key="3">
    <source>
        <dbReference type="Proteomes" id="UP000653308"/>
    </source>
</evidence>
<comment type="caution">
    <text evidence="2">The sequence shown here is derived from an EMBL/GenBank/DDBJ whole genome shotgun (WGS) entry which is preliminary data.</text>
</comment>
<reference evidence="3" key="1">
    <citation type="journal article" date="2019" name="Int. J. Syst. Evol. Microbiol.">
        <title>The Global Catalogue of Microorganisms (GCM) 10K type strain sequencing project: providing services to taxonomists for standard genome sequencing and annotation.</title>
        <authorList>
            <consortium name="The Broad Institute Genomics Platform"/>
            <consortium name="The Broad Institute Genome Sequencing Center for Infectious Disease"/>
            <person name="Wu L."/>
            <person name="Ma J."/>
        </authorList>
    </citation>
    <scope>NUCLEOTIDE SEQUENCE [LARGE SCALE GENOMIC DNA]</scope>
    <source>
        <strain evidence="3">JCM 4957</strain>
    </source>
</reference>
<name>A0ABQ2Z926_9ACTN</name>
<sequence>MGRSSGLLAVSPTDGHVLDPSLDSPHPRRIALGAPTNSRAVAAFARPRTDAPAFRQNDAVARALLRALSATEADPATSPVDGRPLRV</sequence>